<name>A0ACA9PDV7_9GLOM</name>
<sequence>MKLTKLTDDCYLEIIKNFEYDHHTLYNCLLVNRLFCHFTVSLLWANPFYNINKGSINVISIFLIYLDENERHQLTSSAYQVDLSCTHIFQKTLFNYADFLETYSSSKIQNITSLWYQYTQDISKPSLETSTFMAIQSMLFRRCKRIKKFYISLAEDSLTFPLIPSSWFYSSELRECEFRFVVSDSQNMIVYNYINLISIMNKRIQIIRIMAYNEDIPPEC</sequence>
<keyword evidence="2" id="KW-1185">Reference proteome</keyword>
<comment type="caution">
    <text evidence="1">The sequence shown here is derived from an EMBL/GenBank/DDBJ whole genome shotgun (WGS) entry which is preliminary data.</text>
</comment>
<gene>
    <name evidence="1" type="ORF">DHETER_LOCUS11922</name>
</gene>
<dbReference type="Proteomes" id="UP000789702">
    <property type="component" value="Unassembled WGS sequence"/>
</dbReference>
<dbReference type="EMBL" id="CAJVPU010027655">
    <property type="protein sequence ID" value="CAG8704422.1"/>
    <property type="molecule type" value="Genomic_DNA"/>
</dbReference>
<accession>A0ACA9PDV7</accession>
<evidence type="ECO:0000313" key="2">
    <source>
        <dbReference type="Proteomes" id="UP000789702"/>
    </source>
</evidence>
<protein>
    <submittedName>
        <fullName evidence="1">15369_t:CDS:1</fullName>
    </submittedName>
</protein>
<evidence type="ECO:0000313" key="1">
    <source>
        <dbReference type="EMBL" id="CAG8704422.1"/>
    </source>
</evidence>
<reference evidence="1" key="1">
    <citation type="submission" date="2021-06" db="EMBL/GenBank/DDBJ databases">
        <authorList>
            <person name="Kallberg Y."/>
            <person name="Tangrot J."/>
            <person name="Rosling A."/>
        </authorList>
    </citation>
    <scope>NUCLEOTIDE SEQUENCE</scope>
    <source>
        <strain evidence="1">IL203A</strain>
    </source>
</reference>
<organism evidence="1 2">
    <name type="scientific">Dentiscutata heterogama</name>
    <dbReference type="NCBI Taxonomy" id="1316150"/>
    <lineage>
        <taxon>Eukaryota</taxon>
        <taxon>Fungi</taxon>
        <taxon>Fungi incertae sedis</taxon>
        <taxon>Mucoromycota</taxon>
        <taxon>Glomeromycotina</taxon>
        <taxon>Glomeromycetes</taxon>
        <taxon>Diversisporales</taxon>
        <taxon>Gigasporaceae</taxon>
        <taxon>Dentiscutata</taxon>
    </lineage>
</organism>
<proteinExistence type="predicted"/>